<dbReference type="InterPro" id="IPR025638">
    <property type="entry name" value="DUF4336"/>
</dbReference>
<protein>
    <submittedName>
        <fullName evidence="1">Uncharacterized protein</fullName>
    </submittedName>
</protein>
<gene>
    <name evidence="1" type="ORF">MNEG_13525</name>
</gene>
<dbReference type="RefSeq" id="XP_013893456.1">
    <property type="nucleotide sequence ID" value="XM_014038002.1"/>
</dbReference>
<proteinExistence type="predicted"/>
<dbReference type="KEGG" id="mng:MNEG_13525"/>
<dbReference type="Proteomes" id="UP000054498">
    <property type="component" value="Unassembled WGS sequence"/>
</dbReference>
<dbReference type="PANTHER" id="PTHR33835">
    <property type="entry name" value="YALI0C07656P"/>
    <property type="match status" value="1"/>
</dbReference>
<name>A0A0D2LY93_9CHLO</name>
<dbReference type="OrthoDB" id="421671at2759"/>
<dbReference type="Pfam" id="PF14234">
    <property type="entry name" value="DUF4336"/>
    <property type="match status" value="2"/>
</dbReference>
<dbReference type="AlphaFoldDB" id="A0A0D2LY93"/>
<dbReference type="EMBL" id="KK104098">
    <property type="protein sequence ID" value="KIY94436.1"/>
    <property type="molecule type" value="Genomic_DNA"/>
</dbReference>
<accession>A0A0D2LY93</accession>
<keyword evidence="2" id="KW-1185">Reference proteome</keyword>
<dbReference type="PANTHER" id="PTHR33835:SF2">
    <property type="entry name" value="LYSINE-TRNA LIGASE"/>
    <property type="match status" value="1"/>
</dbReference>
<sequence length="293" mass="31737">MRNVYTAPFQWSFPLNLPLPFFGIFPAGEIGADEEMPWSDEIDHRLFLPPSIGVGDYVRFSEVAFFHKASKTLMVTDAVVFVPDDAPEVISNRALLYNAQDGLLQRAIAGGKTRAEVAAIAKDGYPEDTLENRRLGWQRMCLLVLYFNPSDLLTPQESFEAISNRLLVGPVVQTLVYSKVPRTVCDWVDSICDSWQFNKVIPCHMAAPVRAGPAEFRAAFDFAYEAAGRAPAAAAPAAPAGLLGGLFGGLFGGGGAAAAAAKKQPLEADLRVLKNLDDTLVKLGAVYTDAETR</sequence>
<reference evidence="1 2" key="1">
    <citation type="journal article" date="2013" name="BMC Genomics">
        <title>Reconstruction of the lipid metabolism for the microalga Monoraphidium neglectum from its genome sequence reveals characteristics suitable for biofuel production.</title>
        <authorList>
            <person name="Bogen C."/>
            <person name="Al-Dilaimi A."/>
            <person name="Albersmeier A."/>
            <person name="Wichmann J."/>
            <person name="Grundmann M."/>
            <person name="Rupp O."/>
            <person name="Lauersen K.J."/>
            <person name="Blifernez-Klassen O."/>
            <person name="Kalinowski J."/>
            <person name="Goesmann A."/>
            <person name="Mussgnug J.H."/>
            <person name="Kruse O."/>
        </authorList>
    </citation>
    <scope>NUCLEOTIDE SEQUENCE [LARGE SCALE GENOMIC DNA]</scope>
    <source>
        <strain evidence="1 2">SAG 48.87</strain>
    </source>
</reference>
<evidence type="ECO:0000313" key="1">
    <source>
        <dbReference type="EMBL" id="KIY94436.1"/>
    </source>
</evidence>
<dbReference type="GeneID" id="25730996"/>
<organism evidence="1 2">
    <name type="scientific">Monoraphidium neglectum</name>
    <dbReference type="NCBI Taxonomy" id="145388"/>
    <lineage>
        <taxon>Eukaryota</taxon>
        <taxon>Viridiplantae</taxon>
        <taxon>Chlorophyta</taxon>
        <taxon>core chlorophytes</taxon>
        <taxon>Chlorophyceae</taxon>
        <taxon>CS clade</taxon>
        <taxon>Sphaeropleales</taxon>
        <taxon>Selenastraceae</taxon>
        <taxon>Monoraphidium</taxon>
    </lineage>
</organism>
<evidence type="ECO:0000313" key="2">
    <source>
        <dbReference type="Proteomes" id="UP000054498"/>
    </source>
</evidence>